<accession>A0A6C0FB79</accession>
<sequence length="202" mass="23157">MHFIYSLLGILLPIVNSYTSMSGGGNFAKSRYISDPENDLYKITPSQASTISKSWVDILSASIPPISLIGNDNLDYRKYRIDSYAHLYNGINDFERYLNNHRSQNDLYLSWQPRKSKQKISQTLFIVAAEIEPASKNFKINQILQSPGWLGSGDISSLELKRALEYVNKKANCTKIDYRPMKETSLRFYWSWFPPGVVSKVK</sequence>
<organism evidence="1">
    <name type="scientific">viral metagenome</name>
    <dbReference type="NCBI Taxonomy" id="1070528"/>
    <lineage>
        <taxon>unclassified sequences</taxon>
        <taxon>metagenomes</taxon>
        <taxon>organismal metagenomes</taxon>
    </lineage>
</organism>
<reference evidence="1" key="1">
    <citation type="journal article" date="2020" name="Nature">
        <title>Giant virus diversity and host interactions through global metagenomics.</title>
        <authorList>
            <person name="Schulz F."/>
            <person name="Roux S."/>
            <person name="Paez-Espino D."/>
            <person name="Jungbluth S."/>
            <person name="Walsh D.A."/>
            <person name="Denef V.J."/>
            <person name="McMahon K.D."/>
            <person name="Konstantinidis K.T."/>
            <person name="Eloe-Fadrosh E.A."/>
            <person name="Kyrpides N.C."/>
            <person name="Woyke T."/>
        </authorList>
    </citation>
    <scope>NUCLEOTIDE SEQUENCE</scope>
    <source>
        <strain evidence="1">GVMAG-S-ERX556101-89</strain>
    </source>
</reference>
<proteinExistence type="predicted"/>
<name>A0A6C0FB79_9ZZZZ</name>
<evidence type="ECO:0000313" key="1">
    <source>
        <dbReference type="EMBL" id="QHT38462.1"/>
    </source>
</evidence>
<dbReference type="AlphaFoldDB" id="A0A6C0FB79"/>
<dbReference type="EMBL" id="MN738830">
    <property type="protein sequence ID" value="QHT38462.1"/>
    <property type="molecule type" value="Genomic_DNA"/>
</dbReference>
<protein>
    <submittedName>
        <fullName evidence="1">Uncharacterized protein</fullName>
    </submittedName>
</protein>